<reference evidence="12" key="1">
    <citation type="submission" date="2021-02" db="EMBL/GenBank/DDBJ databases">
        <authorList>
            <person name="Dougan E. K."/>
            <person name="Rhodes N."/>
            <person name="Thang M."/>
            <person name="Chan C."/>
        </authorList>
    </citation>
    <scope>NUCLEOTIDE SEQUENCE</scope>
</reference>
<evidence type="ECO:0000256" key="6">
    <source>
        <dbReference type="ARBA" id="ARBA00038999"/>
    </source>
</evidence>
<comment type="catalytic activity">
    <reaction evidence="8">
        <text>L-threonyl-[protein] + ATP = O-phospho-L-threonyl-[protein] + ADP + H(+)</text>
        <dbReference type="Rhea" id="RHEA:46608"/>
        <dbReference type="Rhea" id="RHEA-COMP:11060"/>
        <dbReference type="Rhea" id="RHEA-COMP:11605"/>
        <dbReference type="ChEBI" id="CHEBI:15378"/>
        <dbReference type="ChEBI" id="CHEBI:30013"/>
        <dbReference type="ChEBI" id="CHEBI:30616"/>
        <dbReference type="ChEBI" id="CHEBI:61977"/>
        <dbReference type="ChEBI" id="CHEBI:456216"/>
        <dbReference type="EC" id="2.7.12.2"/>
    </reaction>
</comment>
<evidence type="ECO:0000256" key="3">
    <source>
        <dbReference type="ARBA" id="ARBA00022777"/>
    </source>
</evidence>
<protein>
    <recommendedName>
        <fullName evidence="6">mitogen-activated protein kinase kinase</fullName>
        <ecNumber evidence="6">2.7.12.2</ecNumber>
    </recommendedName>
</protein>
<keyword evidence="1" id="KW-0808">Transferase</keyword>
<comment type="caution">
    <text evidence="12">The sequence shown here is derived from an EMBL/GenBank/DDBJ whole genome shotgun (WGS) entry which is preliminary data.</text>
</comment>
<keyword evidence="2" id="KW-0547">Nucleotide-binding</keyword>
<evidence type="ECO:0000256" key="2">
    <source>
        <dbReference type="ARBA" id="ARBA00022741"/>
    </source>
</evidence>
<dbReference type="SMART" id="SM00220">
    <property type="entry name" value="S_TKc"/>
    <property type="match status" value="1"/>
</dbReference>
<name>A0A812KAD0_9DINO</name>
<sequence length="974" mass="110143">MPSGHQMSKSHRASKAAAKAATPAGSKAWCCKKCFDIFPNKAQADEHKTQEHVTLPMDEAYSLKLWQKQICMKCGFHCKNQAQAQMHHMETRHTQFKPWDGDESCAFACKKCLVVFKDKAQADAHHASTGPKHWPCPLNETYDEALHKVICMECGHEFANRVESIQHSDDREHYHFTRLADDDLGNAFACKRCLQIFPDKSQADAHKASKGAGHWAFPLHEEYDRALKKFICTECGCECKNGAHSARHTFQTGHTQFQCMESVHETLSDSRVEAMEWEVESEASAELDALTDDLEADAAEPVHRLSQPSESSQHLDTTESEVLEVQPSPASCSLSSSASPEAVPEFEVQATALHAWMHRALHSGREVLLADGKARSLGYESGNVRVRVKEVDRPQEQVYIGFNDGFDAWVRMDELLPPEESLHRAADSQESLGTAQLRKNTDLFTIQEDASHRVMLRLPASDRWKVKVGGSKKVLNDEQAHRRDRLVQLWAKGHSARFTDDYNQWLQSGDLNLAYQEHGIYFHTKLEIGKGGAARVYLGVMHSDGSEVAVKVHHWTSEADKHFDADRRNMQAVSDVPGIVPYVTSFLHEFQNHLGDVAYERVIVLKLMEGSLHDAMEQWESSGLVGKIPHLQVIRFVAESLTVVLARLNHGLYGKEQKMVHRDVKPENIMIDRVGAIRLGDFGISKVMDLCAASKTCSSTGPQLYASPEAKSLTKKEAKETSDLYSLGMVIVGMVLADPKGAKLDPSKNGAEQCEMLDGKLKQDFGAWPWHHVCSLQNLMRALLTELPDKRAFSDCIPRNMMTPHRTVLAHPFFWSSQKKTRFLYTLGSYRVDEREQVDAGTKLGDSFPNLRQEVEAVIRDKLTDGQALWFDIVEDMEQPKPRKTMDFLKELPLGLLKFIRNKYLHLNDSDMSPELRTKLTEHEFLHRFPDLVVRSWQALLDKDALRNIHENLQHAALLEFFRPSVDVDFSRST</sequence>
<dbReference type="GO" id="GO:0004708">
    <property type="term" value="F:MAP kinase kinase activity"/>
    <property type="evidence" value="ECO:0007669"/>
    <property type="project" value="UniProtKB-EC"/>
</dbReference>
<dbReference type="InterPro" id="IPR038357">
    <property type="entry name" value="KEN_sf"/>
</dbReference>
<feature type="region of interest" description="Disordered" evidence="10">
    <location>
        <begin position="301"/>
        <end position="338"/>
    </location>
</feature>
<dbReference type="PANTHER" id="PTHR48013">
    <property type="entry name" value="DUAL SPECIFICITY MITOGEN-ACTIVATED PROTEIN KINASE KINASE 5-RELATED"/>
    <property type="match status" value="1"/>
</dbReference>
<evidence type="ECO:0000313" key="13">
    <source>
        <dbReference type="Proteomes" id="UP000604046"/>
    </source>
</evidence>
<dbReference type="AlphaFoldDB" id="A0A812KAD0"/>
<proteinExistence type="inferred from homology"/>
<evidence type="ECO:0000256" key="4">
    <source>
        <dbReference type="ARBA" id="ARBA00022840"/>
    </source>
</evidence>
<evidence type="ECO:0000256" key="5">
    <source>
        <dbReference type="ARBA" id="ARBA00038035"/>
    </source>
</evidence>
<keyword evidence="3" id="KW-0418">Kinase</keyword>
<evidence type="ECO:0000256" key="8">
    <source>
        <dbReference type="ARBA" id="ARBA00049299"/>
    </source>
</evidence>
<evidence type="ECO:0000256" key="1">
    <source>
        <dbReference type="ARBA" id="ARBA00022679"/>
    </source>
</evidence>
<dbReference type="InterPro" id="IPR011009">
    <property type="entry name" value="Kinase-like_dom_sf"/>
</dbReference>
<evidence type="ECO:0000256" key="9">
    <source>
        <dbReference type="ARBA" id="ARBA00051693"/>
    </source>
</evidence>
<comment type="catalytic activity">
    <reaction evidence="9">
        <text>L-tyrosyl-[protein] + ATP = O-phospho-L-tyrosyl-[protein] + ADP + H(+)</text>
        <dbReference type="Rhea" id="RHEA:10596"/>
        <dbReference type="Rhea" id="RHEA-COMP:10136"/>
        <dbReference type="Rhea" id="RHEA-COMP:20101"/>
        <dbReference type="ChEBI" id="CHEBI:15378"/>
        <dbReference type="ChEBI" id="CHEBI:30616"/>
        <dbReference type="ChEBI" id="CHEBI:46858"/>
        <dbReference type="ChEBI" id="CHEBI:61978"/>
        <dbReference type="ChEBI" id="CHEBI:456216"/>
        <dbReference type="EC" id="2.7.12.2"/>
    </reaction>
</comment>
<evidence type="ECO:0000259" key="11">
    <source>
        <dbReference type="PROSITE" id="PS50011"/>
    </source>
</evidence>
<feature type="domain" description="Protein kinase" evidence="11">
    <location>
        <begin position="522"/>
        <end position="814"/>
    </location>
</feature>
<evidence type="ECO:0000256" key="10">
    <source>
        <dbReference type="SAM" id="MobiDB-lite"/>
    </source>
</evidence>
<dbReference type="Pfam" id="PF00069">
    <property type="entry name" value="Pkinase"/>
    <property type="match status" value="1"/>
</dbReference>
<dbReference type="PROSITE" id="PS00108">
    <property type="entry name" value="PROTEIN_KINASE_ST"/>
    <property type="match status" value="1"/>
</dbReference>
<evidence type="ECO:0000313" key="12">
    <source>
        <dbReference type="EMBL" id="CAE7219543.1"/>
    </source>
</evidence>
<dbReference type="InterPro" id="IPR013087">
    <property type="entry name" value="Znf_C2H2_type"/>
</dbReference>
<accession>A0A812KAD0</accession>
<feature type="compositionally biased region" description="Polar residues" evidence="10">
    <location>
        <begin position="306"/>
        <end position="315"/>
    </location>
</feature>
<dbReference type="PROSITE" id="PS00028">
    <property type="entry name" value="ZINC_FINGER_C2H2_1"/>
    <property type="match status" value="2"/>
</dbReference>
<dbReference type="Gene3D" id="1.10.510.10">
    <property type="entry name" value="Transferase(Phosphotransferase) domain 1"/>
    <property type="match status" value="1"/>
</dbReference>
<dbReference type="InterPro" id="IPR000719">
    <property type="entry name" value="Prot_kinase_dom"/>
</dbReference>
<dbReference type="InterPro" id="IPR008271">
    <property type="entry name" value="Ser/Thr_kinase_AS"/>
</dbReference>
<dbReference type="SMART" id="SM00355">
    <property type="entry name" value="ZnF_C2H2"/>
    <property type="match status" value="6"/>
</dbReference>
<keyword evidence="13" id="KW-1185">Reference proteome</keyword>
<gene>
    <name evidence="12" type="primary">STK36</name>
    <name evidence="12" type="ORF">SNAT2548_LOCUS7969</name>
</gene>
<comment type="similarity">
    <text evidence="5">Belongs to the protein kinase superfamily. STE Ser/Thr protein kinase family. MAP kinase kinase subfamily.</text>
</comment>
<evidence type="ECO:0000256" key="7">
    <source>
        <dbReference type="ARBA" id="ARBA00049014"/>
    </source>
</evidence>
<dbReference type="PANTHER" id="PTHR48013:SF9">
    <property type="entry name" value="DUAL SPECIFICITY MITOGEN-ACTIVATED PROTEIN KINASE KINASE 5"/>
    <property type="match status" value="1"/>
</dbReference>
<keyword evidence="4" id="KW-0067">ATP-binding</keyword>
<dbReference type="SUPFAM" id="SSF56112">
    <property type="entry name" value="Protein kinase-like (PK-like)"/>
    <property type="match status" value="1"/>
</dbReference>
<comment type="catalytic activity">
    <reaction evidence="7">
        <text>L-seryl-[protein] + ATP = O-phospho-L-seryl-[protein] + ADP + H(+)</text>
        <dbReference type="Rhea" id="RHEA:17989"/>
        <dbReference type="Rhea" id="RHEA-COMP:9863"/>
        <dbReference type="Rhea" id="RHEA-COMP:11604"/>
        <dbReference type="ChEBI" id="CHEBI:15378"/>
        <dbReference type="ChEBI" id="CHEBI:29999"/>
        <dbReference type="ChEBI" id="CHEBI:30616"/>
        <dbReference type="ChEBI" id="CHEBI:83421"/>
        <dbReference type="ChEBI" id="CHEBI:456216"/>
        <dbReference type="EC" id="2.7.12.2"/>
    </reaction>
</comment>
<dbReference type="PROSITE" id="PS50011">
    <property type="entry name" value="PROTEIN_KINASE_DOM"/>
    <property type="match status" value="1"/>
</dbReference>
<dbReference type="OrthoDB" id="4062651at2759"/>
<dbReference type="EMBL" id="CAJNDS010000569">
    <property type="protein sequence ID" value="CAE7219543.1"/>
    <property type="molecule type" value="Genomic_DNA"/>
</dbReference>
<dbReference type="GO" id="GO:0005524">
    <property type="term" value="F:ATP binding"/>
    <property type="evidence" value="ECO:0007669"/>
    <property type="project" value="UniProtKB-KW"/>
</dbReference>
<dbReference type="Proteomes" id="UP000604046">
    <property type="component" value="Unassembled WGS sequence"/>
</dbReference>
<dbReference type="EC" id="2.7.12.2" evidence="6"/>
<feature type="compositionally biased region" description="Low complexity" evidence="10">
    <location>
        <begin position="327"/>
        <end position="338"/>
    </location>
</feature>
<dbReference type="Gene3D" id="1.20.1440.180">
    <property type="entry name" value="KEN domain"/>
    <property type="match status" value="1"/>
</dbReference>
<organism evidence="12 13">
    <name type="scientific">Symbiodinium natans</name>
    <dbReference type="NCBI Taxonomy" id="878477"/>
    <lineage>
        <taxon>Eukaryota</taxon>
        <taxon>Sar</taxon>
        <taxon>Alveolata</taxon>
        <taxon>Dinophyceae</taxon>
        <taxon>Suessiales</taxon>
        <taxon>Symbiodiniaceae</taxon>
        <taxon>Symbiodinium</taxon>
    </lineage>
</organism>